<dbReference type="STRING" id="1666911.HLUCCA11_19975"/>
<comment type="caution">
    <text evidence="2">The sequence shown here is derived from an EMBL/GenBank/DDBJ whole genome shotgun (WGS) entry which is preliminary data.</text>
</comment>
<dbReference type="PANTHER" id="PTHR22916">
    <property type="entry name" value="GLYCOSYLTRANSFERASE"/>
    <property type="match status" value="1"/>
</dbReference>
<dbReference type="InterPro" id="IPR001173">
    <property type="entry name" value="Glyco_trans_2-like"/>
</dbReference>
<dbReference type="EMBL" id="LJZR01000041">
    <property type="protein sequence ID" value="KPQ32975.1"/>
    <property type="molecule type" value="Genomic_DNA"/>
</dbReference>
<dbReference type="AlphaFoldDB" id="A0A0P7YR11"/>
<dbReference type="Proteomes" id="UP000050465">
    <property type="component" value="Unassembled WGS sequence"/>
</dbReference>
<accession>A0A0P7YR11</accession>
<dbReference type="Pfam" id="PF00535">
    <property type="entry name" value="Glycos_transf_2"/>
    <property type="match status" value="1"/>
</dbReference>
<proteinExistence type="predicted"/>
<organism evidence="2 3">
    <name type="scientific">Phormidesmis priestleyi Ana</name>
    <dbReference type="NCBI Taxonomy" id="1666911"/>
    <lineage>
        <taxon>Bacteria</taxon>
        <taxon>Bacillati</taxon>
        <taxon>Cyanobacteriota</taxon>
        <taxon>Cyanophyceae</taxon>
        <taxon>Leptolyngbyales</taxon>
        <taxon>Leptolyngbyaceae</taxon>
        <taxon>Phormidesmis</taxon>
    </lineage>
</organism>
<evidence type="ECO:0000313" key="2">
    <source>
        <dbReference type="EMBL" id="KPQ32975.1"/>
    </source>
</evidence>
<sequence length="340" mass="38743">MTNDPLVSIVINNYNYADFLSKAINSALKQTYNNIEIIVVDDGSTDHSRSLIESYGEKIIPVLKENGGHASTFNAGFGVSKGEIIFFLDADDIFELNKVEKIVKVFTSHQDVGWCFNALKLFDSKTAETIAVTRAFPDKNEDTSGIYDFREAIKQGQLRFYPPSTSGLSFKRSLLAQILPMPEALQMAADRYLVNAAILLGIGYFAHTPLTNQCIHGNNEGTLQNDRIAQKKCGRNEMFTAYFLHKKFPQGWKFSHRTFARGWGTARRYGFISDEAKQIQQQYLISVSWWEKAIILMISWYQNRPWKKVNLYRSWPPSKKSFPLTEGTARNGSLSYERKL</sequence>
<gene>
    <name evidence="2" type="ORF">HLUCCA11_19975</name>
</gene>
<dbReference type="GO" id="GO:0016758">
    <property type="term" value="F:hexosyltransferase activity"/>
    <property type="evidence" value="ECO:0007669"/>
    <property type="project" value="UniProtKB-ARBA"/>
</dbReference>
<dbReference type="PANTHER" id="PTHR22916:SF3">
    <property type="entry name" value="UDP-GLCNAC:BETAGAL BETA-1,3-N-ACETYLGLUCOSAMINYLTRANSFERASE-LIKE PROTEIN 1"/>
    <property type="match status" value="1"/>
</dbReference>
<feature type="domain" description="Glycosyltransferase 2-like" evidence="1">
    <location>
        <begin position="8"/>
        <end position="131"/>
    </location>
</feature>
<reference evidence="2 3" key="1">
    <citation type="submission" date="2015-09" db="EMBL/GenBank/DDBJ databases">
        <title>Identification and resolution of microdiversity through metagenomic sequencing of parallel consortia.</title>
        <authorList>
            <person name="Nelson W.C."/>
            <person name="Romine M.F."/>
            <person name="Lindemann S.R."/>
        </authorList>
    </citation>
    <scope>NUCLEOTIDE SEQUENCE [LARGE SCALE GENOMIC DNA]</scope>
    <source>
        <strain evidence="2">Ana</strain>
    </source>
</reference>
<name>A0A0P7YR11_9CYAN</name>
<dbReference type="CDD" id="cd00761">
    <property type="entry name" value="Glyco_tranf_GTA_type"/>
    <property type="match status" value="1"/>
</dbReference>
<dbReference type="InterPro" id="IPR029044">
    <property type="entry name" value="Nucleotide-diphossugar_trans"/>
</dbReference>
<evidence type="ECO:0000313" key="3">
    <source>
        <dbReference type="Proteomes" id="UP000050465"/>
    </source>
</evidence>
<protein>
    <submittedName>
        <fullName evidence="2">Glycosyltransferases involved in cell wall biogenesis</fullName>
    </submittedName>
</protein>
<evidence type="ECO:0000259" key="1">
    <source>
        <dbReference type="Pfam" id="PF00535"/>
    </source>
</evidence>
<dbReference type="Gene3D" id="3.90.550.10">
    <property type="entry name" value="Spore Coat Polysaccharide Biosynthesis Protein SpsA, Chain A"/>
    <property type="match status" value="1"/>
</dbReference>
<dbReference type="SUPFAM" id="SSF53448">
    <property type="entry name" value="Nucleotide-diphospho-sugar transferases"/>
    <property type="match status" value="1"/>
</dbReference>
<keyword evidence="2" id="KW-0808">Transferase</keyword>